<reference evidence="2 3" key="1">
    <citation type="submission" date="2020-08" db="EMBL/GenBank/DDBJ databases">
        <title>Genomic Encyclopedia of Type Strains, Phase III (KMG-III): the genomes of soil and plant-associated and newly described type strains.</title>
        <authorList>
            <person name="Whitman W."/>
        </authorList>
    </citation>
    <scope>NUCLEOTIDE SEQUENCE [LARGE SCALE GENOMIC DNA]</scope>
    <source>
        <strain evidence="2 3">CECT 8960</strain>
    </source>
</reference>
<feature type="compositionally biased region" description="Low complexity" evidence="1">
    <location>
        <begin position="289"/>
        <end position="300"/>
    </location>
</feature>
<dbReference type="Proteomes" id="UP000520767">
    <property type="component" value="Unassembled WGS sequence"/>
</dbReference>
<accession>A0A7W7VJ90</accession>
<protein>
    <recommendedName>
        <fullName evidence="4">Parallel beta helix pectate lyase-like protein</fullName>
    </recommendedName>
</protein>
<name>A0A7W7VJ90_9PSEU</name>
<keyword evidence="3" id="KW-1185">Reference proteome</keyword>
<evidence type="ECO:0000313" key="3">
    <source>
        <dbReference type="Proteomes" id="UP000520767"/>
    </source>
</evidence>
<evidence type="ECO:0000313" key="2">
    <source>
        <dbReference type="EMBL" id="MBB4912301.1"/>
    </source>
</evidence>
<dbReference type="EMBL" id="JACHJQ010000012">
    <property type="protein sequence ID" value="MBB4912301.1"/>
    <property type="molecule type" value="Genomic_DNA"/>
</dbReference>
<feature type="compositionally biased region" description="Basic and acidic residues" evidence="1">
    <location>
        <begin position="251"/>
        <end position="267"/>
    </location>
</feature>
<dbReference type="Gene3D" id="2.160.20.10">
    <property type="entry name" value="Single-stranded right-handed beta-helix, Pectin lyase-like"/>
    <property type="match status" value="1"/>
</dbReference>
<dbReference type="AlphaFoldDB" id="A0A7W7VJ90"/>
<gene>
    <name evidence="2" type="ORF">FHR82_008572</name>
</gene>
<evidence type="ECO:0008006" key="4">
    <source>
        <dbReference type="Google" id="ProtNLM"/>
    </source>
</evidence>
<proteinExistence type="predicted"/>
<dbReference type="InterPro" id="IPR011050">
    <property type="entry name" value="Pectin_lyase_fold/virulence"/>
</dbReference>
<comment type="caution">
    <text evidence="2">The sequence shown here is derived from an EMBL/GenBank/DDBJ whole genome shotgun (WGS) entry which is preliminary data.</text>
</comment>
<feature type="region of interest" description="Disordered" evidence="1">
    <location>
        <begin position="226"/>
        <end position="325"/>
    </location>
</feature>
<sequence length="344" mass="35883">MTVIDLGASPYDVIVDKDEPQVALDNAAAINRAIEEHPVDTRFVLPAGDIFVARDLGASGDHRFAAIRIAGDRHGLVLCGQGPGVTRLVLTGSQGGGLSQIIQVADGPTRITLCDFAIEHGQNVTNIDQTGLQNHQIELNAVKADVADVEIRDVHFGACVGDGIRLAGGEGATTSTLLRNTTIQHIVMRLGKHNEAQDGCRSGVSFQKGIQDLLLSDFYIEGPKNSCGRTGTPRNCGGRPAAPAPPAGRSWPDRREGAVGPARDRAGDRHRRPPRAGSDVEVGADDRAAAVGVQADQVGDLVDEQQASTAGVAGPGRPASGQRVGERAAIADLAHEATAVEPDV</sequence>
<dbReference type="InterPro" id="IPR012334">
    <property type="entry name" value="Pectin_lyas_fold"/>
</dbReference>
<dbReference type="SUPFAM" id="SSF51126">
    <property type="entry name" value="Pectin lyase-like"/>
    <property type="match status" value="1"/>
</dbReference>
<evidence type="ECO:0000256" key="1">
    <source>
        <dbReference type="SAM" id="MobiDB-lite"/>
    </source>
</evidence>
<organism evidence="2 3">
    <name type="scientific">Actinophytocola algeriensis</name>
    <dbReference type="NCBI Taxonomy" id="1768010"/>
    <lineage>
        <taxon>Bacteria</taxon>
        <taxon>Bacillati</taxon>
        <taxon>Actinomycetota</taxon>
        <taxon>Actinomycetes</taxon>
        <taxon>Pseudonocardiales</taxon>
        <taxon>Pseudonocardiaceae</taxon>
    </lineage>
</organism>